<comment type="caution">
    <text evidence="5">The sequence shown here is derived from an EMBL/GenBank/DDBJ whole genome shotgun (WGS) entry which is preliminary data.</text>
</comment>
<dbReference type="PRINTS" id="PR00793">
    <property type="entry name" value="PROAMNOPTASE"/>
</dbReference>
<keyword evidence="3" id="KW-0472">Membrane</keyword>
<dbReference type="PANTHER" id="PTHR43798">
    <property type="entry name" value="MONOACYLGLYCEROL LIPASE"/>
    <property type="match status" value="1"/>
</dbReference>
<proteinExistence type="inferred from homology"/>
<evidence type="ECO:0000256" key="3">
    <source>
        <dbReference type="SAM" id="Phobius"/>
    </source>
</evidence>
<evidence type="ECO:0000256" key="1">
    <source>
        <dbReference type="ARBA" id="ARBA00010088"/>
    </source>
</evidence>
<evidence type="ECO:0000313" key="5">
    <source>
        <dbReference type="EMBL" id="MBS4194221.1"/>
    </source>
</evidence>
<dbReference type="Pfam" id="PF00561">
    <property type="entry name" value="Abhydrolase_1"/>
    <property type="match status" value="1"/>
</dbReference>
<accession>A0A942TCF3</accession>
<feature type="domain" description="AB hydrolase-1" evidence="4">
    <location>
        <begin position="40"/>
        <end position="137"/>
    </location>
</feature>
<evidence type="ECO:0000313" key="6">
    <source>
        <dbReference type="Proteomes" id="UP000681414"/>
    </source>
</evidence>
<dbReference type="Proteomes" id="UP000681414">
    <property type="component" value="Unassembled WGS sequence"/>
</dbReference>
<dbReference type="InterPro" id="IPR029058">
    <property type="entry name" value="AB_hydrolase_fold"/>
</dbReference>
<dbReference type="InterPro" id="IPR000073">
    <property type="entry name" value="AB_hydrolase_1"/>
</dbReference>
<gene>
    <name evidence="5" type="ORF">KHA97_03915</name>
</gene>
<dbReference type="GO" id="GO:0004177">
    <property type="term" value="F:aminopeptidase activity"/>
    <property type="evidence" value="ECO:0007669"/>
    <property type="project" value="UniProtKB-EC"/>
</dbReference>
<dbReference type="InterPro" id="IPR050266">
    <property type="entry name" value="AB_hydrolase_sf"/>
</dbReference>
<keyword evidence="2 5" id="KW-0378">Hydrolase</keyword>
<evidence type="ECO:0000256" key="2">
    <source>
        <dbReference type="ARBA" id="ARBA00022801"/>
    </source>
</evidence>
<dbReference type="AlphaFoldDB" id="A0A942TCF3"/>
<keyword evidence="3" id="KW-1133">Transmembrane helix</keyword>
<name>A0A942TCF3_9BACI</name>
<sequence>MLTRKAHKIDKENSISELFPLKIGNHEQWIYIRGEDRSKPVLLMIHGGPGAAQIGFIRRFQKKFEKHFVVVNWDQRGAGLSYNKSIPPETMTIDRFVDDTIELTKYLRKQFKQEKIYLIGHSWGTIIGLLAVYKEPSLYYRYFGVAQLIDYIAGEQLSYQYVLEKAKQANNQKAIKKLIKIGMPPWNDLKKDKVHQKYVEVFRGGMSYEGNLINKILKELLIGVEYTLMDMVNHIKGQFFSLNMLQDEMKTVNLNNVIHEVKIPIYFCMGKYDLTIPYEPTQAFFKNVSASEKHWIWFEHSAHSPMFEEKEKFLTLLLKETKKDR</sequence>
<comment type="similarity">
    <text evidence="1">Belongs to the peptidase S33 family.</text>
</comment>
<keyword evidence="6" id="KW-1185">Reference proteome</keyword>
<reference evidence="5 6" key="1">
    <citation type="submission" date="2021-05" db="EMBL/GenBank/DDBJ databases">
        <title>Novel Bacillus species.</title>
        <authorList>
            <person name="Liu G."/>
        </authorList>
    </citation>
    <scope>NUCLEOTIDE SEQUENCE [LARGE SCALE GENOMIC DNA]</scope>
    <source>
        <strain evidence="6">FJAT-49780</strain>
    </source>
</reference>
<feature type="transmembrane region" description="Helical" evidence="3">
    <location>
        <begin position="116"/>
        <end position="133"/>
    </location>
</feature>
<dbReference type="GO" id="GO:0006508">
    <property type="term" value="P:proteolysis"/>
    <property type="evidence" value="ECO:0007669"/>
    <property type="project" value="InterPro"/>
</dbReference>
<keyword evidence="3" id="KW-0812">Transmembrane</keyword>
<dbReference type="EMBL" id="JAGYPG010000001">
    <property type="protein sequence ID" value="MBS4194221.1"/>
    <property type="molecule type" value="Genomic_DNA"/>
</dbReference>
<dbReference type="Gene3D" id="3.40.50.1820">
    <property type="entry name" value="alpha/beta hydrolase"/>
    <property type="match status" value="1"/>
</dbReference>
<dbReference type="PANTHER" id="PTHR43798:SF33">
    <property type="entry name" value="HYDROLASE, PUTATIVE (AFU_ORTHOLOGUE AFUA_2G14860)-RELATED"/>
    <property type="match status" value="1"/>
</dbReference>
<organism evidence="5 6">
    <name type="scientific">Lederbergia citri</name>
    <dbReference type="NCBI Taxonomy" id="2833580"/>
    <lineage>
        <taxon>Bacteria</taxon>
        <taxon>Bacillati</taxon>
        <taxon>Bacillota</taxon>
        <taxon>Bacilli</taxon>
        <taxon>Bacillales</taxon>
        <taxon>Bacillaceae</taxon>
        <taxon>Lederbergia</taxon>
    </lineage>
</organism>
<evidence type="ECO:0000259" key="4">
    <source>
        <dbReference type="Pfam" id="PF00561"/>
    </source>
</evidence>
<dbReference type="InterPro" id="IPR002410">
    <property type="entry name" value="Peptidase_S33"/>
</dbReference>
<dbReference type="GO" id="GO:0016020">
    <property type="term" value="C:membrane"/>
    <property type="evidence" value="ECO:0007669"/>
    <property type="project" value="TreeGrafter"/>
</dbReference>
<dbReference type="RefSeq" id="WP_213123423.1">
    <property type="nucleotide sequence ID" value="NZ_JAGYPG010000001.1"/>
</dbReference>
<dbReference type="SUPFAM" id="SSF53474">
    <property type="entry name" value="alpha/beta-Hydrolases"/>
    <property type="match status" value="1"/>
</dbReference>
<protein>
    <submittedName>
        <fullName evidence="5">Alpha/beta fold hydrolase</fullName>
    </submittedName>
</protein>